<feature type="region of interest" description="Disordered" evidence="1">
    <location>
        <begin position="360"/>
        <end position="381"/>
    </location>
</feature>
<feature type="compositionally biased region" description="Low complexity" evidence="1">
    <location>
        <begin position="325"/>
        <end position="336"/>
    </location>
</feature>
<evidence type="ECO:0000313" key="2">
    <source>
        <dbReference type="Ensembl" id="ENSSHAP00000039283.1"/>
    </source>
</evidence>
<dbReference type="InParanoid" id="A0A7N4PLD1"/>
<feature type="compositionally biased region" description="Pro residues" evidence="1">
    <location>
        <begin position="34"/>
        <end position="55"/>
    </location>
</feature>
<feature type="compositionally biased region" description="Pro residues" evidence="1">
    <location>
        <begin position="141"/>
        <end position="162"/>
    </location>
</feature>
<accession>A0A7N4PLD1</accession>
<feature type="region of interest" description="Disordered" evidence="1">
    <location>
        <begin position="212"/>
        <end position="259"/>
    </location>
</feature>
<feature type="compositionally biased region" description="Basic and acidic residues" evidence="1">
    <location>
        <begin position="233"/>
        <end position="243"/>
    </location>
</feature>
<proteinExistence type="predicted"/>
<feature type="compositionally biased region" description="Gly residues" evidence="1">
    <location>
        <begin position="362"/>
        <end position="374"/>
    </location>
</feature>
<gene>
    <name evidence="2" type="primary">PRRT1</name>
</gene>
<name>A0A7N4PLD1_SARHA</name>
<dbReference type="Ensembl" id="ENSSHAT00000027669.1">
    <property type="protein sequence ID" value="ENSSHAP00000039283.1"/>
    <property type="gene ID" value="ENSSHAG00000024676.1"/>
</dbReference>
<feature type="compositionally biased region" description="Low complexity" evidence="1">
    <location>
        <begin position="108"/>
        <end position="122"/>
    </location>
</feature>
<evidence type="ECO:0000313" key="3">
    <source>
        <dbReference type="Proteomes" id="UP000007648"/>
    </source>
</evidence>
<feature type="region of interest" description="Disordered" evidence="1">
    <location>
        <begin position="285"/>
        <end position="340"/>
    </location>
</feature>
<dbReference type="AlphaFoldDB" id="A0A7N4PLD1"/>
<dbReference type="GeneTree" id="ENSGT00940000162382"/>
<reference evidence="2 3" key="1">
    <citation type="journal article" date="2011" name="Proc. Natl. Acad. Sci. U.S.A.">
        <title>Genetic diversity and population structure of the endangered marsupial Sarcophilus harrisii (Tasmanian devil).</title>
        <authorList>
            <person name="Miller W."/>
            <person name="Hayes V.M."/>
            <person name="Ratan A."/>
            <person name="Petersen D.C."/>
            <person name="Wittekindt N.E."/>
            <person name="Miller J."/>
            <person name="Walenz B."/>
            <person name="Knight J."/>
            <person name="Qi J."/>
            <person name="Zhao F."/>
            <person name="Wang Q."/>
            <person name="Bedoya-Reina O.C."/>
            <person name="Katiyar N."/>
            <person name="Tomsho L.P."/>
            <person name="Kasson L.M."/>
            <person name="Hardie R.A."/>
            <person name="Woodbridge P."/>
            <person name="Tindall E.A."/>
            <person name="Bertelsen M.F."/>
            <person name="Dixon D."/>
            <person name="Pyecroft S."/>
            <person name="Helgen K.M."/>
            <person name="Lesk A.M."/>
            <person name="Pringle T.H."/>
            <person name="Patterson N."/>
            <person name="Zhang Y."/>
            <person name="Kreiss A."/>
            <person name="Woods G.M."/>
            <person name="Jones M.E."/>
            <person name="Schuster S.C."/>
        </authorList>
    </citation>
    <scope>NUCLEOTIDE SEQUENCE [LARGE SCALE GENOMIC DNA]</scope>
</reference>
<organism evidence="2 3">
    <name type="scientific">Sarcophilus harrisii</name>
    <name type="common">Tasmanian devil</name>
    <name type="synonym">Sarcophilus laniarius</name>
    <dbReference type="NCBI Taxonomy" id="9305"/>
    <lineage>
        <taxon>Eukaryota</taxon>
        <taxon>Metazoa</taxon>
        <taxon>Chordata</taxon>
        <taxon>Craniata</taxon>
        <taxon>Vertebrata</taxon>
        <taxon>Euteleostomi</taxon>
        <taxon>Mammalia</taxon>
        <taxon>Metatheria</taxon>
        <taxon>Dasyuromorphia</taxon>
        <taxon>Dasyuridae</taxon>
        <taxon>Sarcophilus</taxon>
    </lineage>
</organism>
<protein>
    <submittedName>
        <fullName evidence="2">Proline rich transmembrane protein 1</fullName>
    </submittedName>
</protein>
<feature type="region of interest" description="Disordered" evidence="1">
    <location>
        <begin position="20"/>
        <end position="168"/>
    </location>
</feature>
<evidence type="ECO:0000256" key="1">
    <source>
        <dbReference type="SAM" id="MobiDB-lite"/>
    </source>
</evidence>
<reference evidence="2" key="2">
    <citation type="submission" date="2025-08" db="UniProtKB">
        <authorList>
            <consortium name="Ensembl"/>
        </authorList>
    </citation>
    <scope>IDENTIFICATION</scope>
</reference>
<dbReference type="Proteomes" id="UP000007648">
    <property type="component" value="Unassembled WGS sequence"/>
</dbReference>
<reference evidence="2" key="3">
    <citation type="submission" date="2025-09" db="UniProtKB">
        <authorList>
            <consortium name="Ensembl"/>
        </authorList>
    </citation>
    <scope>IDENTIFICATION</scope>
</reference>
<sequence>MPPVPSASVSLCLCLLPPSPPVRTASGLSDPVPHTSPPPYNAPQPPADLPAPPLQAPSASHHHHHHHYHQSGTATLPRLGAGGLASSAAPAPRGPSSSATLPRPPHHAPSGLAPGASAPGCATLPRLPPDPYLQETRFEGPLPPPPPAAAAPPPPAPAPPAPAQGFVVPTHPGTVGTLPLGGYVAPGYPLQLQPCTAYLPVYPVGAVSAEGWPGEGEREGGRGGGGGAPWLENGRKRGAGDRRGRPRRGGRGSGLSRDCTDSFNAKGGFALPALCPLLRPRRVGDPTGEALPDPAPLPSLSSAVHRGGSGRGWSDPHAFPPAPGPGARAAGAQAPAPRLPAHRGAHHHLLLLANRHHSYFQGGPGADRGGPGRHGVGRDRLPRSPELLLHLPGRGHRSHGALHHPHRGHHHRRAAPRHRLGSLGTFLLRPGDSANPASCGAPSSPFLSNPPSLLLPPSLPPDSRQVSLQSWKYPPT</sequence>
<feature type="region of interest" description="Disordered" evidence="1">
    <location>
        <begin position="434"/>
        <end position="476"/>
    </location>
</feature>
<feature type="compositionally biased region" description="Basic residues" evidence="1">
    <location>
        <begin position="60"/>
        <end position="69"/>
    </location>
</feature>
<keyword evidence="3" id="KW-1185">Reference proteome</keyword>
<feature type="compositionally biased region" description="Low complexity" evidence="1">
    <location>
        <begin position="442"/>
        <end position="452"/>
    </location>
</feature>
<feature type="compositionally biased region" description="Low complexity" evidence="1">
    <location>
        <begin position="76"/>
        <end position="99"/>
    </location>
</feature>